<protein>
    <submittedName>
        <fullName evidence="1">RNA-directed DNA polymerase from mobile element jockey</fullName>
    </submittedName>
</protein>
<dbReference type="Proteomes" id="UP001145742">
    <property type="component" value="Unassembled WGS sequence"/>
</dbReference>
<dbReference type="PANTHER" id="PTHR33395:SF22">
    <property type="entry name" value="REVERSE TRANSCRIPTASE DOMAIN-CONTAINING PROTEIN"/>
    <property type="match status" value="1"/>
</dbReference>
<name>A0ABQ9CNU1_9PASS</name>
<organism evidence="1 2">
    <name type="scientific">Willisornis vidua</name>
    <name type="common">Xingu scale-backed antbird</name>
    <dbReference type="NCBI Taxonomy" id="1566151"/>
    <lineage>
        <taxon>Eukaryota</taxon>
        <taxon>Metazoa</taxon>
        <taxon>Chordata</taxon>
        <taxon>Craniata</taxon>
        <taxon>Vertebrata</taxon>
        <taxon>Euteleostomi</taxon>
        <taxon>Archelosauria</taxon>
        <taxon>Archosauria</taxon>
        <taxon>Dinosauria</taxon>
        <taxon>Saurischia</taxon>
        <taxon>Theropoda</taxon>
        <taxon>Coelurosauria</taxon>
        <taxon>Aves</taxon>
        <taxon>Neognathae</taxon>
        <taxon>Neoaves</taxon>
        <taxon>Telluraves</taxon>
        <taxon>Australaves</taxon>
        <taxon>Passeriformes</taxon>
        <taxon>Thamnophilidae</taxon>
        <taxon>Willisornis</taxon>
    </lineage>
</organism>
<keyword evidence="2" id="KW-1185">Reference proteome</keyword>
<evidence type="ECO:0000313" key="2">
    <source>
        <dbReference type="Proteomes" id="UP001145742"/>
    </source>
</evidence>
<proteinExistence type="predicted"/>
<dbReference type="EMBL" id="WHWB01034825">
    <property type="protein sequence ID" value="KAJ7403542.1"/>
    <property type="molecule type" value="Genomic_DNA"/>
</dbReference>
<keyword evidence="1" id="KW-0808">Transferase</keyword>
<dbReference type="PANTHER" id="PTHR33395">
    <property type="entry name" value="TRANSCRIPTASE, PUTATIVE-RELATED-RELATED"/>
    <property type="match status" value="1"/>
</dbReference>
<evidence type="ECO:0000313" key="1">
    <source>
        <dbReference type="EMBL" id="KAJ7403542.1"/>
    </source>
</evidence>
<keyword evidence="1" id="KW-0548">Nucleotidyltransferase</keyword>
<accession>A0ABQ9CNU1</accession>
<sequence length="157" mass="17710">MLSLPSKLPVCAPIARITRLSSGYPVPDLEDSGRKQNEAPTVQWEMVRDLLHHLDRQKSMGPNEIHPRVLRELVKLFAKLLSIIHQQSCLTSEIPVDWKLAKVKPTYKKGHKEDLENHRSVYQPDISAWEGYGAEHLECMQRGLGPASMDLQKAGPG</sequence>
<reference evidence="1" key="1">
    <citation type="submission" date="2019-10" db="EMBL/GenBank/DDBJ databases">
        <authorList>
            <person name="Soares A.E.R."/>
            <person name="Aleixo A."/>
            <person name="Schneider P."/>
            <person name="Miyaki C.Y."/>
            <person name="Schneider M.P."/>
            <person name="Mello C."/>
            <person name="Vasconcelos A.T.R."/>
        </authorList>
    </citation>
    <scope>NUCLEOTIDE SEQUENCE</scope>
    <source>
        <tissue evidence="1">Muscle</tissue>
    </source>
</reference>
<dbReference type="GO" id="GO:0003964">
    <property type="term" value="F:RNA-directed DNA polymerase activity"/>
    <property type="evidence" value="ECO:0007669"/>
    <property type="project" value="UniProtKB-KW"/>
</dbReference>
<gene>
    <name evidence="1" type="ORF">WISP_150318</name>
</gene>
<comment type="caution">
    <text evidence="1">The sequence shown here is derived from an EMBL/GenBank/DDBJ whole genome shotgun (WGS) entry which is preliminary data.</text>
</comment>
<keyword evidence="1" id="KW-0695">RNA-directed DNA polymerase</keyword>